<evidence type="ECO:0008006" key="3">
    <source>
        <dbReference type="Google" id="ProtNLM"/>
    </source>
</evidence>
<dbReference type="Proteomes" id="UP000190064">
    <property type="component" value="Unassembled WGS sequence"/>
</dbReference>
<name>A0A1T1HGI8_OCELI</name>
<keyword evidence="2" id="KW-1185">Reference proteome</keyword>
<sequence length="136" mass="16374">MAECEANYLRLLKLLPDLEETEQWHFAVSDEALHLGELVIKVTERSKYTTLLRIFQQDSWGHWLRQPELSVRLYHDARMAEVVGYQRQRHFEGRYLYPNDKMRQPDEKLQINLFLGEWLAHLQRYGHIAEPVNLHF</sequence>
<reference evidence="1" key="1">
    <citation type="submission" date="2017-02" db="EMBL/GenBank/DDBJ databases">
        <title>Draft Genome Sequence of the Salt Water Bacterium Oceanospirillum linum ATCC 11336.</title>
        <authorList>
            <person name="Trachtenberg A.M."/>
            <person name="Carney J.G."/>
            <person name="Linnane J.D."/>
            <person name="Rheaume B.A."/>
            <person name="Pitts N.L."/>
            <person name="Mykles D.L."/>
            <person name="Maclea K.S."/>
        </authorList>
    </citation>
    <scope>NUCLEOTIDE SEQUENCE [LARGE SCALE GENOMIC DNA]</scope>
    <source>
        <strain evidence="1">ATCC 11336</strain>
    </source>
</reference>
<dbReference type="EMBL" id="MTSD02000001">
    <property type="protein sequence ID" value="OOV88974.1"/>
    <property type="molecule type" value="Genomic_DNA"/>
</dbReference>
<dbReference type="PANTHER" id="PTHR38774:SF1">
    <property type="entry name" value="CYTOPLASMIC PROTEIN"/>
    <property type="match status" value="1"/>
</dbReference>
<gene>
    <name evidence="1" type="ORF">BTA35_0204585</name>
</gene>
<dbReference type="InterPro" id="IPR009659">
    <property type="entry name" value="DUF1249"/>
</dbReference>
<accession>A0A1T1HGI8</accession>
<protein>
    <recommendedName>
        <fullName evidence="3">Cytoplasmic protein</fullName>
    </recommendedName>
</protein>
<proteinExistence type="predicted"/>
<evidence type="ECO:0000313" key="2">
    <source>
        <dbReference type="Proteomes" id="UP000190064"/>
    </source>
</evidence>
<comment type="caution">
    <text evidence="1">The sequence shown here is derived from an EMBL/GenBank/DDBJ whole genome shotgun (WGS) entry which is preliminary data.</text>
</comment>
<dbReference type="AlphaFoldDB" id="A0A1T1HGI8"/>
<dbReference type="STRING" id="966.BTA35_0204585"/>
<dbReference type="PANTHER" id="PTHR38774">
    <property type="entry name" value="CYTOPLASMIC PROTEIN-RELATED"/>
    <property type="match status" value="1"/>
</dbReference>
<evidence type="ECO:0000313" key="1">
    <source>
        <dbReference type="EMBL" id="OOV88974.1"/>
    </source>
</evidence>
<organism evidence="1 2">
    <name type="scientific">Oceanospirillum linum</name>
    <dbReference type="NCBI Taxonomy" id="966"/>
    <lineage>
        <taxon>Bacteria</taxon>
        <taxon>Pseudomonadati</taxon>
        <taxon>Pseudomonadota</taxon>
        <taxon>Gammaproteobacteria</taxon>
        <taxon>Oceanospirillales</taxon>
        <taxon>Oceanospirillaceae</taxon>
        <taxon>Oceanospirillum</taxon>
    </lineage>
</organism>
<dbReference type="Pfam" id="PF06853">
    <property type="entry name" value="DUF1249"/>
    <property type="match status" value="1"/>
</dbReference>